<dbReference type="InterPro" id="IPR005814">
    <property type="entry name" value="Aminotrans_3"/>
</dbReference>
<dbReference type="GO" id="GO:0042802">
    <property type="term" value="F:identical protein binding"/>
    <property type="evidence" value="ECO:0007669"/>
    <property type="project" value="TreeGrafter"/>
</dbReference>
<protein>
    <submittedName>
        <fullName evidence="6">Acetylornithine/acetyl-lysine aminotransferase</fullName>
    </submittedName>
</protein>
<dbReference type="SUPFAM" id="SSF53383">
    <property type="entry name" value="PLP-dependent transferases"/>
    <property type="match status" value="1"/>
</dbReference>
<dbReference type="PANTHER" id="PTHR11986">
    <property type="entry name" value="AMINOTRANSFERASE CLASS III"/>
    <property type="match status" value="1"/>
</dbReference>
<reference evidence="6 7" key="1">
    <citation type="journal article" date="2019" name="Int. J. Syst. Evol. Microbiol.">
        <title>Capsulimonas corticalis gen. nov., sp. nov., an aerobic capsulated bacterium, of a novel bacterial order, Capsulimonadales ord. nov., of the class Armatimonadia of the phylum Armatimonadetes.</title>
        <authorList>
            <person name="Li J."/>
            <person name="Kudo C."/>
            <person name="Tonouchi A."/>
        </authorList>
    </citation>
    <scope>NUCLEOTIDE SEQUENCE [LARGE SCALE GENOMIC DNA]</scope>
    <source>
        <strain evidence="6 7">AX-7</strain>
    </source>
</reference>
<dbReference type="AlphaFoldDB" id="A0A402CQB0"/>
<comment type="cofactor">
    <cofactor evidence="1">
        <name>pyridoxal 5'-phosphate</name>
        <dbReference type="ChEBI" id="CHEBI:597326"/>
    </cofactor>
</comment>
<evidence type="ECO:0000256" key="2">
    <source>
        <dbReference type="ARBA" id="ARBA00022576"/>
    </source>
</evidence>
<sequence length="422" mass="44958">MTPSPRLLTPIPGPKSRDLAARLRQSESPNITYLADDFPVFWESASGCWVTDVDGNVFLDLTAAFGVAGVGHSHPDVVAAIQRQSTRLIHGMGDVHPSDVKVALCERIASRVPISEARVILGQNGADAVEAALKTAALATGRRGVLAFEGGYHGLSYGALDATFRDDFKAPFRAQLGAFTSHIPYGCALDDIARIVTTQEIGAVLVEPIQGRGGIIVPPSGWLAGLRDLCAAHNVLLIFDEIFTGWGRTGDWFACQYDDILPDILCIGKAMGGGMPISACVAGKDVMSAWPVSLGEALHTSTFLGNPLACAAALAATDVMSREDLPARAKESGAYFIHRLQDLQDRYPGHIHEVRGRGLMLGLKFSSRSFSLDLVTRALRAGLIILPAGDGSVIEFVPPLIITHEEIDCAIGILDALMRITA</sequence>
<evidence type="ECO:0000256" key="5">
    <source>
        <dbReference type="RuleBase" id="RU003560"/>
    </source>
</evidence>
<keyword evidence="3" id="KW-0808">Transferase</keyword>
<accession>A0A402CQB0</accession>
<gene>
    <name evidence="6" type="primary">argD_2</name>
    <name evidence="6" type="ORF">CCAX7_47730</name>
</gene>
<dbReference type="KEGG" id="ccot:CCAX7_47730"/>
<evidence type="ECO:0000256" key="4">
    <source>
        <dbReference type="ARBA" id="ARBA00022898"/>
    </source>
</evidence>
<dbReference type="Gene3D" id="3.40.640.10">
    <property type="entry name" value="Type I PLP-dependent aspartate aminotransferase-like (Major domain)"/>
    <property type="match status" value="1"/>
</dbReference>
<dbReference type="Proteomes" id="UP000287394">
    <property type="component" value="Chromosome"/>
</dbReference>
<dbReference type="InterPro" id="IPR050103">
    <property type="entry name" value="Class-III_PLP-dep_AT"/>
</dbReference>
<dbReference type="InterPro" id="IPR015422">
    <property type="entry name" value="PyrdxlP-dep_Trfase_small"/>
</dbReference>
<dbReference type="GO" id="GO:0030170">
    <property type="term" value="F:pyridoxal phosphate binding"/>
    <property type="evidence" value="ECO:0007669"/>
    <property type="project" value="InterPro"/>
</dbReference>
<dbReference type="InterPro" id="IPR015424">
    <property type="entry name" value="PyrdxlP-dep_Trfase"/>
</dbReference>
<proteinExistence type="inferred from homology"/>
<dbReference type="EMBL" id="AP025739">
    <property type="protein sequence ID" value="BDI32722.1"/>
    <property type="molecule type" value="Genomic_DNA"/>
</dbReference>
<dbReference type="CDD" id="cd00610">
    <property type="entry name" value="OAT_like"/>
    <property type="match status" value="1"/>
</dbReference>
<dbReference type="Pfam" id="PF00202">
    <property type="entry name" value="Aminotran_3"/>
    <property type="match status" value="1"/>
</dbReference>
<comment type="similarity">
    <text evidence="5">Belongs to the class-III pyridoxal-phosphate-dependent aminotransferase family.</text>
</comment>
<organism evidence="6 7">
    <name type="scientific">Capsulimonas corticalis</name>
    <dbReference type="NCBI Taxonomy" id="2219043"/>
    <lineage>
        <taxon>Bacteria</taxon>
        <taxon>Bacillati</taxon>
        <taxon>Armatimonadota</taxon>
        <taxon>Armatimonadia</taxon>
        <taxon>Capsulimonadales</taxon>
        <taxon>Capsulimonadaceae</taxon>
        <taxon>Capsulimonas</taxon>
    </lineage>
</organism>
<keyword evidence="4 5" id="KW-0663">Pyridoxal phosphate</keyword>
<dbReference type="GO" id="GO:0008483">
    <property type="term" value="F:transaminase activity"/>
    <property type="evidence" value="ECO:0007669"/>
    <property type="project" value="UniProtKB-KW"/>
</dbReference>
<dbReference type="InterPro" id="IPR015421">
    <property type="entry name" value="PyrdxlP-dep_Trfase_major"/>
</dbReference>
<evidence type="ECO:0000313" key="7">
    <source>
        <dbReference type="Proteomes" id="UP000287394"/>
    </source>
</evidence>
<evidence type="ECO:0000313" key="6">
    <source>
        <dbReference type="EMBL" id="BDI32722.1"/>
    </source>
</evidence>
<dbReference type="PANTHER" id="PTHR11986:SF79">
    <property type="entry name" value="ACETYLORNITHINE AMINOTRANSFERASE, MITOCHONDRIAL"/>
    <property type="match status" value="1"/>
</dbReference>
<keyword evidence="7" id="KW-1185">Reference proteome</keyword>
<dbReference type="PIRSF" id="PIRSF000521">
    <property type="entry name" value="Transaminase_4ab_Lys_Orn"/>
    <property type="match status" value="1"/>
</dbReference>
<dbReference type="RefSeq" id="WP_119319576.1">
    <property type="nucleotide sequence ID" value="NZ_AP025739.1"/>
</dbReference>
<name>A0A402CQB0_9BACT</name>
<evidence type="ECO:0000256" key="3">
    <source>
        <dbReference type="ARBA" id="ARBA00022679"/>
    </source>
</evidence>
<keyword evidence="2 6" id="KW-0032">Aminotransferase</keyword>
<dbReference type="FunFam" id="3.40.640.10:FF:000004">
    <property type="entry name" value="Acetylornithine aminotransferase"/>
    <property type="match status" value="1"/>
</dbReference>
<evidence type="ECO:0000256" key="1">
    <source>
        <dbReference type="ARBA" id="ARBA00001933"/>
    </source>
</evidence>
<dbReference type="OrthoDB" id="9801834at2"/>
<dbReference type="Gene3D" id="3.90.1150.10">
    <property type="entry name" value="Aspartate Aminotransferase, domain 1"/>
    <property type="match status" value="1"/>
</dbReference>